<dbReference type="AlphaFoldDB" id="A0A7Z0SDZ9"/>
<evidence type="ECO:0000256" key="1">
    <source>
        <dbReference type="ARBA" id="ARBA00001974"/>
    </source>
</evidence>
<evidence type="ECO:0000256" key="2">
    <source>
        <dbReference type="ARBA" id="ARBA00022630"/>
    </source>
</evidence>
<reference evidence="6 7" key="1">
    <citation type="submission" date="2020-05" db="EMBL/GenBank/DDBJ databases">
        <title>Horizontal transmission and recombination maintain forever young bacterial symbiont genomes.</title>
        <authorList>
            <person name="Russell S.L."/>
            <person name="Pepper-Tunick E."/>
            <person name="Svedberg J."/>
            <person name="Byrne A."/>
            <person name="Ruelas Castillo J."/>
            <person name="Vollmers C."/>
            <person name="Beinart R.A."/>
            <person name="Corbett-Detig R."/>
        </authorList>
    </citation>
    <scope>NUCLEOTIDE SEQUENCE [LARGE SCALE GENOMIC DNA]</scope>
    <source>
        <strain evidence="6">4727-3</strain>
    </source>
</reference>
<dbReference type="InterPro" id="IPR036188">
    <property type="entry name" value="FAD/NAD-bd_sf"/>
</dbReference>
<evidence type="ECO:0000259" key="5">
    <source>
        <dbReference type="Pfam" id="PF07992"/>
    </source>
</evidence>
<evidence type="ECO:0000256" key="4">
    <source>
        <dbReference type="ARBA" id="ARBA00023002"/>
    </source>
</evidence>
<dbReference type="GO" id="GO:0019646">
    <property type="term" value="P:aerobic electron transport chain"/>
    <property type="evidence" value="ECO:0007669"/>
    <property type="project" value="TreeGrafter"/>
</dbReference>
<dbReference type="EMBL" id="JACCHS010000160">
    <property type="protein sequence ID" value="NYT47481.1"/>
    <property type="molecule type" value="Genomic_DNA"/>
</dbReference>
<name>A0A7Z0SDZ9_9GAMM</name>
<proteinExistence type="predicted"/>
<organism evidence="6 7">
    <name type="scientific">Candidatus Methanofishera endochildressiae</name>
    <dbReference type="NCBI Taxonomy" id="2738884"/>
    <lineage>
        <taxon>Bacteria</taxon>
        <taxon>Pseudomonadati</taxon>
        <taxon>Pseudomonadota</taxon>
        <taxon>Gammaproteobacteria</taxon>
        <taxon>Candidatus Methanofishera</taxon>
    </lineage>
</organism>
<dbReference type="GO" id="GO:0003955">
    <property type="term" value="F:NAD(P)H dehydrogenase (quinone) activity"/>
    <property type="evidence" value="ECO:0007669"/>
    <property type="project" value="TreeGrafter"/>
</dbReference>
<comment type="caution">
    <text evidence="6">The sequence shown here is derived from an EMBL/GenBank/DDBJ whole genome shotgun (WGS) entry which is preliminary data.</text>
</comment>
<dbReference type="InterPro" id="IPR023753">
    <property type="entry name" value="FAD/NAD-binding_dom"/>
</dbReference>
<dbReference type="PANTHER" id="PTHR42913">
    <property type="entry name" value="APOPTOSIS-INDUCING FACTOR 1"/>
    <property type="match status" value="1"/>
</dbReference>
<evidence type="ECO:0000313" key="7">
    <source>
        <dbReference type="Proteomes" id="UP000537890"/>
    </source>
</evidence>
<feature type="domain" description="FAD/NAD(P)-binding" evidence="5">
    <location>
        <begin position="9"/>
        <end position="169"/>
    </location>
</feature>
<keyword evidence="4" id="KW-0560">Oxidoreductase</keyword>
<dbReference type="Pfam" id="PF07992">
    <property type="entry name" value="Pyr_redox_2"/>
    <property type="match status" value="1"/>
</dbReference>
<evidence type="ECO:0000313" key="6">
    <source>
        <dbReference type="EMBL" id="NYT47481.1"/>
    </source>
</evidence>
<protein>
    <submittedName>
        <fullName evidence="6">FAD-dependent oxidoreductase</fullName>
    </submittedName>
</protein>
<dbReference type="Gene3D" id="3.50.50.100">
    <property type="match status" value="1"/>
</dbReference>
<sequence>MKRVPIFKDLVLVGGGHTHALVLRKWAMNPLPGVRITLISPQAMTPYSGMLPGLIAGHYSFEQTHIDLVKLSLWANIRFIQDSVTAIDVQSSTLALKNRPDIEFDAVSIDIGSTPNQQIEGTAEFTTAVKPISEFYQRWQLIQQQAQQGKIKSLAVVGGGAGSVEVIMSYRV</sequence>
<comment type="cofactor">
    <cofactor evidence="1">
        <name>FAD</name>
        <dbReference type="ChEBI" id="CHEBI:57692"/>
    </cofactor>
</comment>
<dbReference type="InterPro" id="IPR051169">
    <property type="entry name" value="NADH-Q_oxidoreductase"/>
</dbReference>
<evidence type="ECO:0000256" key="3">
    <source>
        <dbReference type="ARBA" id="ARBA00022827"/>
    </source>
</evidence>
<gene>
    <name evidence="6" type="ORF">H0A75_07820</name>
</gene>
<keyword evidence="2" id="KW-0285">Flavoprotein</keyword>
<dbReference type="PANTHER" id="PTHR42913:SF9">
    <property type="entry name" value="SLR1591 PROTEIN"/>
    <property type="match status" value="1"/>
</dbReference>
<accession>A0A7Z0SDZ9</accession>
<keyword evidence="3" id="KW-0274">FAD</keyword>
<dbReference type="Proteomes" id="UP000537890">
    <property type="component" value="Unassembled WGS sequence"/>
</dbReference>
<dbReference type="SUPFAM" id="SSF51905">
    <property type="entry name" value="FAD/NAD(P)-binding domain"/>
    <property type="match status" value="1"/>
</dbReference>